<evidence type="ECO:0000313" key="7">
    <source>
        <dbReference type="EMBL" id="KAL3265813.1"/>
    </source>
</evidence>
<comment type="subcellular location">
    <subcellularLocation>
        <location evidence="1">Membrane</location>
        <topology evidence="1">Multi-pass membrane protein</topology>
    </subcellularLocation>
</comment>
<sequence>MPQQKDKYPSTFSVDDFNSTTVLTKNAIQKEKESKGDEYNPYEHRHLEHPNTFAGALIHLLKTSLGTGILAVPSAFKSVGFGFGLIGTILIGALCTHTVTLLVSASQKMCRQTQVPQLSFAQTVESVFKHGPDAVKGWSTFARIFVEIGLILTYLLSDTVYSVFVATSLSEIVNANFSEAKQYGIDYYLLGQMILLLLLCQIRPLKFLVPFSTIANCSMFVAFAITFFYMFRDAEEVSVSTREAFNFEIMGIAHFVSTIVFAMEGIGAIMPLENSMVEEGFLGCPGVLYIAMSTIITLYASIGFVGYYAYGPGTKPSIISNLTADDWASQVARGCIALSIFFTFMLQFYVPMEITWRNLKPHIPKKTRNITQILIRIVGVIFAIGVAILIPDLTTLISLVGAVFFSTLGLFVPAAVDIIIRWDSDLGAHNWILIKNILICIFSVIALVCGSYFAIDEMINPPHPSL</sequence>
<feature type="transmembrane region" description="Helical" evidence="5">
    <location>
        <begin position="82"/>
        <end position="103"/>
    </location>
</feature>
<gene>
    <name evidence="7" type="ORF">HHI36_010010</name>
</gene>
<dbReference type="GO" id="GO:0016020">
    <property type="term" value="C:membrane"/>
    <property type="evidence" value="ECO:0007669"/>
    <property type="project" value="UniProtKB-SubCell"/>
</dbReference>
<dbReference type="AlphaFoldDB" id="A0ABD2MHG9"/>
<evidence type="ECO:0000259" key="6">
    <source>
        <dbReference type="Pfam" id="PF01490"/>
    </source>
</evidence>
<feature type="transmembrane region" description="Helical" evidence="5">
    <location>
        <begin position="207"/>
        <end position="231"/>
    </location>
</feature>
<proteinExistence type="predicted"/>
<keyword evidence="4 5" id="KW-0472">Membrane</keyword>
<keyword evidence="8" id="KW-1185">Reference proteome</keyword>
<keyword evidence="2 5" id="KW-0812">Transmembrane</keyword>
<feature type="transmembrane region" description="Helical" evidence="5">
    <location>
        <begin position="373"/>
        <end position="390"/>
    </location>
</feature>
<feature type="transmembrane region" description="Helical" evidence="5">
    <location>
        <begin position="53"/>
        <end position="76"/>
    </location>
</feature>
<feature type="transmembrane region" description="Helical" evidence="5">
    <location>
        <begin position="432"/>
        <end position="455"/>
    </location>
</feature>
<evidence type="ECO:0000256" key="4">
    <source>
        <dbReference type="ARBA" id="ARBA00023136"/>
    </source>
</evidence>
<dbReference type="EMBL" id="JABFTP020000001">
    <property type="protein sequence ID" value="KAL3265813.1"/>
    <property type="molecule type" value="Genomic_DNA"/>
</dbReference>
<dbReference type="Proteomes" id="UP001516400">
    <property type="component" value="Unassembled WGS sequence"/>
</dbReference>
<comment type="caution">
    <text evidence="7">The sequence shown here is derived from an EMBL/GenBank/DDBJ whole genome shotgun (WGS) entry which is preliminary data.</text>
</comment>
<feature type="transmembrane region" description="Helical" evidence="5">
    <location>
        <begin position="251"/>
        <end position="272"/>
    </location>
</feature>
<keyword evidence="3 5" id="KW-1133">Transmembrane helix</keyword>
<reference evidence="7 8" key="1">
    <citation type="journal article" date="2021" name="BMC Biol.">
        <title>Horizontally acquired antibacterial genes associated with adaptive radiation of ladybird beetles.</title>
        <authorList>
            <person name="Li H.S."/>
            <person name="Tang X.F."/>
            <person name="Huang Y.H."/>
            <person name="Xu Z.Y."/>
            <person name="Chen M.L."/>
            <person name="Du X.Y."/>
            <person name="Qiu B.Y."/>
            <person name="Chen P.T."/>
            <person name="Zhang W."/>
            <person name="Slipinski A."/>
            <person name="Escalona H.E."/>
            <person name="Waterhouse R.M."/>
            <person name="Zwick A."/>
            <person name="Pang H."/>
        </authorList>
    </citation>
    <scope>NUCLEOTIDE SEQUENCE [LARGE SCALE GENOMIC DNA]</scope>
    <source>
        <strain evidence="7">SYSU2018</strain>
    </source>
</reference>
<feature type="transmembrane region" description="Helical" evidence="5">
    <location>
        <begin position="144"/>
        <end position="164"/>
    </location>
</feature>
<dbReference type="PANTHER" id="PTHR22950">
    <property type="entry name" value="AMINO ACID TRANSPORTER"/>
    <property type="match status" value="1"/>
</dbReference>
<feature type="transmembrane region" description="Helical" evidence="5">
    <location>
        <begin position="284"/>
        <end position="310"/>
    </location>
</feature>
<feature type="transmembrane region" description="Helical" evidence="5">
    <location>
        <begin position="396"/>
        <end position="420"/>
    </location>
</feature>
<dbReference type="InterPro" id="IPR013057">
    <property type="entry name" value="AA_transpt_TM"/>
</dbReference>
<evidence type="ECO:0000256" key="2">
    <source>
        <dbReference type="ARBA" id="ARBA00022692"/>
    </source>
</evidence>
<evidence type="ECO:0000256" key="5">
    <source>
        <dbReference type="SAM" id="Phobius"/>
    </source>
</evidence>
<evidence type="ECO:0000313" key="8">
    <source>
        <dbReference type="Proteomes" id="UP001516400"/>
    </source>
</evidence>
<organism evidence="7 8">
    <name type="scientific">Cryptolaemus montrouzieri</name>
    <dbReference type="NCBI Taxonomy" id="559131"/>
    <lineage>
        <taxon>Eukaryota</taxon>
        <taxon>Metazoa</taxon>
        <taxon>Ecdysozoa</taxon>
        <taxon>Arthropoda</taxon>
        <taxon>Hexapoda</taxon>
        <taxon>Insecta</taxon>
        <taxon>Pterygota</taxon>
        <taxon>Neoptera</taxon>
        <taxon>Endopterygota</taxon>
        <taxon>Coleoptera</taxon>
        <taxon>Polyphaga</taxon>
        <taxon>Cucujiformia</taxon>
        <taxon>Coccinelloidea</taxon>
        <taxon>Coccinellidae</taxon>
        <taxon>Scymninae</taxon>
        <taxon>Scymnini</taxon>
        <taxon>Cryptolaemus</taxon>
    </lineage>
</organism>
<evidence type="ECO:0000256" key="1">
    <source>
        <dbReference type="ARBA" id="ARBA00004141"/>
    </source>
</evidence>
<feature type="transmembrane region" description="Helical" evidence="5">
    <location>
        <begin position="330"/>
        <end position="352"/>
    </location>
</feature>
<dbReference type="PANTHER" id="PTHR22950:SF494">
    <property type="entry name" value="GH04538P"/>
    <property type="match status" value="1"/>
</dbReference>
<dbReference type="Pfam" id="PF01490">
    <property type="entry name" value="Aa_trans"/>
    <property type="match status" value="1"/>
</dbReference>
<protein>
    <recommendedName>
        <fullName evidence="6">Amino acid transporter transmembrane domain-containing protein</fullName>
    </recommendedName>
</protein>
<evidence type="ECO:0000256" key="3">
    <source>
        <dbReference type="ARBA" id="ARBA00022989"/>
    </source>
</evidence>
<feature type="domain" description="Amino acid transporter transmembrane" evidence="6">
    <location>
        <begin position="52"/>
        <end position="455"/>
    </location>
</feature>
<feature type="transmembrane region" description="Helical" evidence="5">
    <location>
        <begin position="184"/>
        <end position="200"/>
    </location>
</feature>
<accession>A0ABD2MHG9</accession>
<name>A0ABD2MHG9_9CUCU</name>